<dbReference type="Gene3D" id="3.40.50.1110">
    <property type="entry name" value="SGNH hydrolase"/>
    <property type="match status" value="1"/>
</dbReference>
<sequence>MGVDSGRFPCFPRRCAVWLGADGGVDPGEVGAAVRTWTTEALAGEGPVALRGALEVEATARGVLPHRLPAAARAQVSDGFCALAEAQPSGVRLAFRTEATVVELDVVPFPGAPAGGAPAGDAPALADPAGADPAAGAFGPPGPCAGVYDLVVDGRLTARIAAPLGGAGARPEARRGAGGAPDGVVAVRFGGLSGREQDVEIWLPHAAIVELVALRADAPLRPPRAAGAPPPRWVHHGSSISQGAGAAGPTGAWPAVAARLAGADLVNLGLSGNALLDPFTARAIRDTPADLISVKVGINIVALDAFRLRTLGPALHGFLDTVREGHPTAPLLVVSPLHAPVVERVPGPMYPDPDAPGPGVSFRGFGDPAEVASGALTLTTIRRELGRVVAQRAGTDRNLYYLDGLALYGERDFAELPLPDQLHPDDAAQRRIGERFARLAFGPGGPFDTASTGADAASGRGVAHRPG</sequence>
<dbReference type="InterPro" id="IPR036514">
    <property type="entry name" value="SGNH_hydro_sf"/>
</dbReference>
<accession>A0A7H8NAS2</accession>
<keyword evidence="4" id="KW-1185">Reference proteome</keyword>
<evidence type="ECO:0000256" key="1">
    <source>
        <dbReference type="SAM" id="MobiDB-lite"/>
    </source>
</evidence>
<evidence type="ECO:0000313" key="4">
    <source>
        <dbReference type="Proteomes" id="UP000509303"/>
    </source>
</evidence>
<evidence type="ECO:0000259" key="2">
    <source>
        <dbReference type="Pfam" id="PF14606"/>
    </source>
</evidence>
<dbReference type="Proteomes" id="UP000509303">
    <property type="component" value="Chromosome"/>
</dbReference>
<organism evidence="3 4">
    <name type="scientific">Streptomyces buecherae</name>
    <dbReference type="NCBI Taxonomy" id="2763006"/>
    <lineage>
        <taxon>Bacteria</taxon>
        <taxon>Bacillati</taxon>
        <taxon>Actinomycetota</taxon>
        <taxon>Actinomycetes</taxon>
        <taxon>Kitasatosporales</taxon>
        <taxon>Streptomycetaceae</taxon>
        <taxon>Streptomyces</taxon>
    </lineage>
</organism>
<dbReference type="Pfam" id="PF14606">
    <property type="entry name" value="Lipase_GDSL_3"/>
    <property type="match status" value="1"/>
</dbReference>
<feature type="region of interest" description="Disordered" evidence="1">
    <location>
        <begin position="443"/>
        <end position="467"/>
    </location>
</feature>
<dbReference type="InterPro" id="IPR013830">
    <property type="entry name" value="SGNH_hydro"/>
</dbReference>
<proteinExistence type="predicted"/>
<reference evidence="3 4" key="1">
    <citation type="submission" date="2020-06" db="EMBL/GenBank/DDBJ databases">
        <title>Genome mining for natural products.</title>
        <authorList>
            <person name="Zhang B."/>
            <person name="Shi J."/>
            <person name="Ge H."/>
        </authorList>
    </citation>
    <scope>NUCLEOTIDE SEQUENCE [LARGE SCALE GENOMIC DNA]</scope>
    <source>
        <strain evidence="3 4">NA00687</strain>
    </source>
</reference>
<dbReference type="SUPFAM" id="SSF52266">
    <property type="entry name" value="SGNH hydrolase"/>
    <property type="match status" value="1"/>
</dbReference>
<dbReference type="EMBL" id="CP054929">
    <property type="protein sequence ID" value="QKW51543.1"/>
    <property type="molecule type" value="Genomic_DNA"/>
</dbReference>
<name>A0A7H8NAS2_9ACTN</name>
<feature type="domain" description="SGNH hydrolase-type esterase" evidence="2">
    <location>
        <begin position="234"/>
        <end position="335"/>
    </location>
</feature>
<dbReference type="AlphaFoldDB" id="A0A7H8NAS2"/>
<dbReference type="Gene3D" id="2.60.120.260">
    <property type="entry name" value="Galactose-binding domain-like"/>
    <property type="match status" value="1"/>
</dbReference>
<protein>
    <submittedName>
        <fullName evidence="3">Lipase</fullName>
    </submittedName>
</protein>
<gene>
    <name evidence="3" type="ORF">HUT08_20720</name>
</gene>
<evidence type="ECO:0000313" key="3">
    <source>
        <dbReference type="EMBL" id="QKW51543.1"/>
    </source>
</evidence>